<dbReference type="PANTHER" id="PTHR38600">
    <property type="entry name" value="TRANSCRIPTIONAL REGULATORY PROTEIN"/>
    <property type="match status" value="1"/>
</dbReference>
<dbReference type="InterPro" id="IPR036390">
    <property type="entry name" value="WH_DNA-bd_sf"/>
</dbReference>
<evidence type="ECO:0000313" key="3">
    <source>
        <dbReference type="EMBL" id="XBY46574.1"/>
    </source>
</evidence>
<name>A0AAU7XHK9_9HYPH</name>
<dbReference type="InterPro" id="IPR001845">
    <property type="entry name" value="HTH_ArsR_DNA-bd_dom"/>
</dbReference>
<accession>A0AAU7XHK9</accession>
<dbReference type="AlphaFoldDB" id="A0AAU7XHK9"/>
<organism evidence="3">
    <name type="scientific">Methyloraptor flagellatus</name>
    <dbReference type="NCBI Taxonomy" id="3162530"/>
    <lineage>
        <taxon>Bacteria</taxon>
        <taxon>Pseudomonadati</taxon>
        <taxon>Pseudomonadota</taxon>
        <taxon>Alphaproteobacteria</taxon>
        <taxon>Hyphomicrobiales</taxon>
        <taxon>Ancalomicrobiaceae</taxon>
        <taxon>Methyloraptor</taxon>
    </lineage>
</organism>
<dbReference type="KEGG" id="mflg:ABS361_10390"/>
<comment type="similarity">
    <text evidence="1">Belongs to the AHA1 family.</text>
</comment>
<dbReference type="CDD" id="cd00090">
    <property type="entry name" value="HTH_ARSR"/>
    <property type="match status" value="1"/>
</dbReference>
<gene>
    <name evidence="3" type="ORF">ABS361_10390</name>
</gene>
<dbReference type="Gene3D" id="1.10.10.10">
    <property type="entry name" value="Winged helix-like DNA-binding domain superfamily/Winged helix DNA-binding domain"/>
    <property type="match status" value="1"/>
</dbReference>
<proteinExistence type="inferred from homology"/>
<dbReference type="EMBL" id="CP158568">
    <property type="protein sequence ID" value="XBY46574.1"/>
    <property type="molecule type" value="Genomic_DNA"/>
</dbReference>
<dbReference type="Pfam" id="PF12840">
    <property type="entry name" value="HTH_20"/>
    <property type="match status" value="1"/>
</dbReference>
<dbReference type="Gene3D" id="3.30.530.20">
    <property type="match status" value="1"/>
</dbReference>
<dbReference type="GO" id="GO:0003700">
    <property type="term" value="F:DNA-binding transcription factor activity"/>
    <property type="evidence" value="ECO:0007669"/>
    <property type="project" value="InterPro"/>
</dbReference>
<dbReference type="SUPFAM" id="SSF46785">
    <property type="entry name" value="Winged helix' DNA-binding domain"/>
    <property type="match status" value="1"/>
</dbReference>
<dbReference type="Pfam" id="PF08327">
    <property type="entry name" value="AHSA1"/>
    <property type="match status" value="1"/>
</dbReference>
<evidence type="ECO:0000259" key="2">
    <source>
        <dbReference type="PROSITE" id="PS50987"/>
    </source>
</evidence>
<sequence>MDDIFEALAHPIRRALLDALREKDGQRLADLERGHGITRFGVMKHLRILEAAHLVVTRKVGREKLHYLNPVPIQQAADRWISRYAAPFARTLNDLSRVVEGDRSMADKAPKHVWELFVRATPAAIWAILTDDAKTPLWQHFNMTSQTDWRPGGAITFFAGDRPMIVGAIVALEPPHRLVHSFSAQWSPDVASDLPSRVTWELVAIGDSATKIVLTHDDFAGETATSKAVGGGWPEALSRLKTLVETGEPFIIPAPSAA</sequence>
<dbReference type="PANTHER" id="PTHR38600:SF1">
    <property type="entry name" value="TRANSCRIPTIONAL REGULATORY PROTEIN"/>
    <property type="match status" value="1"/>
</dbReference>
<dbReference type="InterPro" id="IPR013538">
    <property type="entry name" value="ASHA1/2-like_C"/>
</dbReference>
<dbReference type="SUPFAM" id="SSF55961">
    <property type="entry name" value="Bet v1-like"/>
    <property type="match status" value="1"/>
</dbReference>
<dbReference type="InterPro" id="IPR011991">
    <property type="entry name" value="ArsR-like_HTH"/>
</dbReference>
<dbReference type="RefSeq" id="WP_407051667.1">
    <property type="nucleotide sequence ID" value="NZ_CP158568.1"/>
</dbReference>
<dbReference type="InterPro" id="IPR036388">
    <property type="entry name" value="WH-like_DNA-bd_sf"/>
</dbReference>
<dbReference type="PROSITE" id="PS50987">
    <property type="entry name" value="HTH_ARSR_2"/>
    <property type="match status" value="1"/>
</dbReference>
<dbReference type="CDD" id="cd08893">
    <property type="entry name" value="SRPBCC_CalC_Aha1-like_GntR-HTH"/>
    <property type="match status" value="1"/>
</dbReference>
<dbReference type="SMART" id="SM00418">
    <property type="entry name" value="HTH_ARSR"/>
    <property type="match status" value="1"/>
</dbReference>
<reference evidence="3" key="1">
    <citation type="submission" date="2024-06" db="EMBL/GenBank/DDBJ databases">
        <title>Methylostella associata gen. nov., sp. nov., a novel Ancalomicrobiaceae-affiliated facultatively methylotrophic bacteria that feed on methanotrophs of the genus Methylococcus.</title>
        <authorList>
            <person name="Saltykova V."/>
            <person name="Danilova O.V."/>
            <person name="Oshkin I.Y."/>
            <person name="Belova S.E."/>
            <person name="Pimenov N.V."/>
            <person name="Dedysh S.N."/>
        </authorList>
    </citation>
    <scope>NUCLEOTIDE SEQUENCE</scope>
    <source>
        <strain evidence="3">S20</strain>
    </source>
</reference>
<dbReference type="InterPro" id="IPR023393">
    <property type="entry name" value="START-like_dom_sf"/>
</dbReference>
<protein>
    <submittedName>
        <fullName evidence="3">SRPBCC domain-containing protein</fullName>
    </submittedName>
</protein>
<evidence type="ECO:0000256" key="1">
    <source>
        <dbReference type="ARBA" id="ARBA00006817"/>
    </source>
</evidence>
<feature type="domain" description="HTH arsR-type" evidence="2">
    <location>
        <begin position="1"/>
        <end position="88"/>
    </location>
</feature>